<evidence type="ECO:0000256" key="1">
    <source>
        <dbReference type="ARBA" id="ARBA00022491"/>
    </source>
</evidence>
<reference evidence="7 8" key="1">
    <citation type="submission" date="2015-12" db="EMBL/GenBank/DDBJ databases">
        <title>Genome sequence of Thalassospira lucentensis MCCC 1A02072.</title>
        <authorList>
            <person name="Lu L."/>
            <person name="Lai Q."/>
            <person name="Shao Z."/>
            <person name="Qian P."/>
        </authorList>
    </citation>
    <scope>NUCLEOTIDE SEQUENCE [LARGE SCALE GENOMIC DNA]</scope>
    <source>
        <strain evidence="7 8">MCCC 1A02072</strain>
    </source>
</reference>
<dbReference type="InterPro" id="IPR003313">
    <property type="entry name" value="AraC-bd"/>
</dbReference>
<organism evidence="7 8">
    <name type="scientific">Thalassospira lucentensis</name>
    <dbReference type="NCBI Taxonomy" id="168935"/>
    <lineage>
        <taxon>Bacteria</taxon>
        <taxon>Pseudomonadati</taxon>
        <taxon>Pseudomonadota</taxon>
        <taxon>Alphaproteobacteria</taxon>
        <taxon>Rhodospirillales</taxon>
        <taxon>Thalassospiraceae</taxon>
        <taxon>Thalassospira</taxon>
    </lineage>
</organism>
<keyword evidence="1" id="KW-0678">Repressor</keyword>
<keyword evidence="2" id="KW-0805">Transcription regulation</keyword>
<dbReference type="SMART" id="SM00342">
    <property type="entry name" value="HTH_ARAC"/>
    <property type="match status" value="1"/>
</dbReference>
<dbReference type="Gene3D" id="2.60.120.10">
    <property type="entry name" value="Jelly Rolls"/>
    <property type="match status" value="1"/>
</dbReference>
<protein>
    <submittedName>
        <fullName evidence="7">AraC family transcriptional regulator</fullName>
    </submittedName>
</protein>
<evidence type="ECO:0000256" key="3">
    <source>
        <dbReference type="ARBA" id="ARBA00023125"/>
    </source>
</evidence>
<feature type="domain" description="HTH araC/xylS-type" evidence="6">
    <location>
        <begin position="168"/>
        <end position="250"/>
    </location>
</feature>
<dbReference type="GO" id="GO:0003700">
    <property type="term" value="F:DNA-binding transcription factor activity"/>
    <property type="evidence" value="ECO:0007669"/>
    <property type="project" value="InterPro"/>
</dbReference>
<sequence>MSSFREVPRPVIALGTDYPDGHVIAAHRHDRDQLLYGMTGVLMASTPQGAWMMPPQRGMLIPAGVIHEVRLFGDVKMRSLYLRPDRLGDTDNQCKVVGISSLMRHLLIEAVTVPPEYNMAGRDGALMALIEHEIKRLPVLPLSLPLPEQAGLREKCRAFLASPTPHETIDDWCHHLGMSRRSFTRQFRKETGSSFVEWRQQACILAALPRLAAGEAVTTIAMDLGYDNPAAFSNMFKRILGASPRDYRTTDT</sequence>
<dbReference type="InterPro" id="IPR014710">
    <property type="entry name" value="RmlC-like_jellyroll"/>
</dbReference>
<evidence type="ECO:0000259" key="6">
    <source>
        <dbReference type="PROSITE" id="PS01124"/>
    </source>
</evidence>
<keyword evidence="3" id="KW-0238">DNA-binding</keyword>
<dbReference type="InterPro" id="IPR018060">
    <property type="entry name" value="HTH_AraC"/>
</dbReference>
<dbReference type="EMBL" id="LPVY01000003">
    <property type="protein sequence ID" value="KZB68210.1"/>
    <property type="molecule type" value="Genomic_DNA"/>
</dbReference>
<evidence type="ECO:0000256" key="4">
    <source>
        <dbReference type="ARBA" id="ARBA00023159"/>
    </source>
</evidence>
<comment type="caution">
    <text evidence="7">The sequence shown here is derived from an EMBL/GenBank/DDBJ whole genome shotgun (WGS) entry which is preliminary data.</text>
</comment>
<dbReference type="FunFam" id="1.10.10.60:FF:000132">
    <property type="entry name" value="AraC family transcriptional regulator"/>
    <property type="match status" value="1"/>
</dbReference>
<keyword evidence="5" id="KW-0804">Transcription</keyword>
<dbReference type="InterPro" id="IPR020449">
    <property type="entry name" value="Tscrpt_reg_AraC-type_HTH"/>
</dbReference>
<dbReference type="Proteomes" id="UP000076335">
    <property type="component" value="Unassembled WGS sequence"/>
</dbReference>
<dbReference type="Pfam" id="PF12833">
    <property type="entry name" value="HTH_18"/>
    <property type="match status" value="1"/>
</dbReference>
<dbReference type="RefSeq" id="WP_062949130.1">
    <property type="nucleotide sequence ID" value="NZ_LPVY01000003.1"/>
</dbReference>
<dbReference type="PANTHER" id="PTHR11019">
    <property type="entry name" value="HTH-TYPE TRANSCRIPTIONAL REGULATOR NIMR"/>
    <property type="match status" value="1"/>
</dbReference>
<gene>
    <name evidence="7" type="ORF">AUP42_12185</name>
</gene>
<dbReference type="PRINTS" id="PR00032">
    <property type="entry name" value="HTHARAC"/>
</dbReference>
<name>A0A154LA80_9PROT</name>
<evidence type="ECO:0000256" key="5">
    <source>
        <dbReference type="ARBA" id="ARBA00023163"/>
    </source>
</evidence>
<dbReference type="AlphaFoldDB" id="A0A154LA80"/>
<dbReference type="OrthoDB" id="9804543at2"/>
<dbReference type="InterPro" id="IPR009057">
    <property type="entry name" value="Homeodomain-like_sf"/>
</dbReference>
<dbReference type="Gene3D" id="1.10.10.60">
    <property type="entry name" value="Homeodomain-like"/>
    <property type="match status" value="2"/>
</dbReference>
<dbReference type="GO" id="GO:0043565">
    <property type="term" value="F:sequence-specific DNA binding"/>
    <property type="evidence" value="ECO:0007669"/>
    <property type="project" value="InterPro"/>
</dbReference>
<dbReference type="InterPro" id="IPR011051">
    <property type="entry name" value="RmlC_Cupin_sf"/>
</dbReference>
<dbReference type="CDD" id="cd06124">
    <property type="entry name" value="cupin_NimR-like_N"/>
    <property type="match status" value="1"/>
</dbReference>
<evidence type="ECO:0000313" key="7">
    <source>
        <dbReference type="EMBL" id="KZB68210.1"/>
    </source>
</evidence>
<dbReference type="PANTHER" id="PTHR11019:SF159">
    <property type="entry name" value="TRANSCRIPTIONAL REGULATOR-RELATED"/>
    <property type="match status" value="1"/>
</dbReference>
<proteinExistence type="predicted"/>
<dbReference type="PROSITE" id="PS01124">
    <property type="entry name" value="HTH_ARAC_FAMILY_2"/>
    <property type="match status" value="1"/>
</dbReference>
<keyword evidence="4" id="KW-0010">Activator</keyword>
<dbReference type="Pfam" id="PF02311">
    <property type="entry name" value="AraC_binding"/>
    <property type="match status" value="1"/>
</dbReference>
<evidence type="ECO:0000256" key="2">
    <source>
        <dbReference type="ARBA" id="ARBA00023015"/>
    </source>
</evidence>
<dbReference type="SUPFAM" id="SSF46689">
    <property type="entry name" value="Homeodomain-like"/>
    <property type="match status" value="1"/>
</dbReference>
<evidence type="ECO:0000313" key="8">
    <source>
        <dbReference type="Proteomes" id="UP000076335"/>
    </source>
</evidence>
<accession>A0A154LA80</accession>
<dbReference type="SUPFAM" id="SSF51182">
    <property type="entry name" value="RmlC-like cupins"/>
    <property type="match status" value="1"/>
</dbReference>